<dbReference type="InterPro" id="IPR008927">
    <property type="entry name" value="6-PGluconate_DH-like_C_sf"/>
</dbReference>
<evidence type="ECO:0000256" key="2">
    <source>
        <dbReference type="ARBA" id="ARBA00022516"/>
    </source>
</evidence>
<feature type="domain" description="Glycerol-3-phosphate dehydrogenase NAD-dependent C-terminal" evidence="18">
    <location>
        <begin position="244"/>
        <end position="380"/>
    </location>
</feature>
<evidence type="ECO:0000259" key="18">
    <source>
        <dbReference type="Pfam" id="PF07479"/>
    </source>
</evidence>
<keyword evidence="6 10" id="KW-0520">NAD</keyword>
<name>A0A7V7U164_9HYPH</name>
<evidence type="ECO:0000259" key="17">
    <source>
        <dbReference type="Pfam" id="PF01210"/>
    </source>
</evidence>
<dbReference type="Proteomes" id="UP000432089">
    <property type="component" value="Unassembled WGS sequence"/>
</dbReference>
<keyword evidence="8 10" id="KW-0594">Phospholipid biosynthesis</keyword>
<feature type="active site" description="Proton acceptor" evidence="10 11">
    <location>
        <position position="255"/>
    </location>
</feature>
<dbReference type="Gene3D" id="1.10.1040.10">
    <property type="entry name" value="N-(1-d-carboxylethyl)-l-norvaline Dehydrogenase, domain 2"/>
    <property type="match status" value="1"/>
</dbReference>
<dbReference type="GO" id="GO:0005975">
    <property type="term" value="P:carbohydrate metabolic process"/>
    <property type="evidence" value="ECO:0007669"/>
    <property type="project" value="InterPro"/>
</dbReference>
<dbReference type="Gene3D" id="3.40.50.720">
    <property type="entry name" value="NAD(P)-binding Rossmann-like Domain"/>
    <property type="match status" value="1"/>
</dbReference>
<dbReference type="UniPathway" id="UPA00940"/>
<keyword evidence="2 10" id="KW-0444">Lipid biosynthesis</keyword>
<evidence type="ECO:0000256" key="9">
    <source>
        <dbReference type="ARBA" id="ARBA00023264"/>
    </source>
</evidence>
<keyword evidence="20" id="KW-1185">Reference proteome</keyword>
<keyword evidence="7 10" id="KW-0443">Lipid metabolism</keyword>
<dbReference type="PIRSF" id="PIRSF000114">
    <property type="entry name" value="Glycerol-3-P_dh"/>
    <property type="match status" value="1"/>
</dbReference>
<evidence type="ECO:0000256" key="7">
    <source>
        <dbReference type="ARBA" id="ARBA00023098"/>
    </source>
</evidence>
<evidence type="ECO:0000313" key="19">
    <source>
        <dbReference type="EMBL" id="KAB0681437.1"/>
    </source>
</evidence>
<dbReference type="InterPro" id="IPR006168">
    <property type="entry name" value="G3P_DH_NAD-dep"/>
</dbReference>
<dbReference type="PANTHER" id="PTHR11728:SF1">
    <property type="entry name" value="GLYCEROL-3-PHOSPHATE DEHYDROGENASE [NAD(+)] 2, CHLOROPLASTIC"/>
    <property type="match status" value="1"/>
</dbReference>
<dbReference type="InterPro" id="IPR006109">
    <property type="entry name" value="G3P_DH_NAD-dep_C"/>
</dbReference>
<evidence type="ECO:0000313" key="20">
    <source>
        <dbReference type="Proteomes" id="UP000432089"/>
    </source>
</evidence>
<dbReference type="NCBIfam" id="NF000940">
    <property type="entry name" value="PRK00094.1-2"/>
    <property type="match status" value="1"/>
</dbReference>
<feature type="binding site" evidence="10">
    <location>
        <position position="255"/>
    </location>
    <ligand>
        <name>sn-glycerol 3-phosphate</name>
        <dbReference type="ChEBI" id="CHEBI:57597"/>
    </ligand>
</feature>
<comment type="caution">
    <text evidence="19">The sequence shown here is derived from an EMBL/GenBank/DDBJ whole genome shotgun (WGS) entry which is preliminary data.</text>
</comment>
<evidence type="ECO:0000256" key="6">
    <source>
        <dbReference type="ARBA" id="ARBA00023027"/>
    </source>
</evidence>
<evidence type="ECO:0000256" key="16">
    <source>
        <dbReference type="SAM" id="MobiDB-lite"/>
    </source>
</evidence>
<dbReference type="GO" id="GO:0047952">
    <property type="term" value="F:glycerol-3-phosphate dehydrogenase [NAD(P)+] activity"/>
    <property type="evidence" value="ECO:0007669"/>
    <property type="project" value="UniProtKB-UniRule"/>
</dbReference>
<dbReference type="SUPFAM" id="SSF51735">
    <property type="entry name" value="NAD(P)-binding Rossmann-fold domains"/>
    <property type="match status" value="1"/>
</dbReference>
<dbReference type="PROSITE" id="PS00957">
    <property type="entry name" value="NAD_G3PDH"/>
    <property type="match status" value="1"/>
</dbReference>
<comment type="catalytic activity">
    <reaction evidence="10">
        <text>sn-glycerol 3-phosphate + NAD(+) = dihydroxyacetone phosphate + NADH + H(+)</text>
        <dbReference type="Rhea" id="RHEA:11092"/>
        <dbReference type="ChEBI" id="CHEBI:15378"/>
        <dbReference type="ChEBI" id="CHEBI:57540"/>
        <dbReference type="ChEBI" id="CHEBI:57597"/>
        <dbReference type="ChEBI" id="CHEBI:57642"/>
        <dbReference type="ChEBI" id="CHEBI:57945"/>
        <dbReference type="EC" id="1.1.1.94"/>
    </reaction>
</comment>
<accession>A0A7V7U164</accession>
<dbReference type="PANTHER" id="PTHR11728">
    <property type="entry name" value="GLYCEROL-3-PHOSPHATE DEHYDROGENASE"/>
    <property type="match status" value="1"/>
</dbReference>
<feature type="binding site" evidence="10">
    <location>
        <position position="338"/>
    </location>
    <ligand>
        <name>NADPH</name>
        <dbReference type="ChEBI" id="CHEBI:57783"/>
    </ligand>
</feature>
<evidence type="ECO:0000256" key="13">
    <source>
        <dbReference type="PIRSR" id="PIRSR000114-3"/>
    </source>
</evidence>
<dbReference type="AlphaFoldDB" id="A0A7V7U164"/>
<feature type="binding site" evidence="10">
    <location>
        <position position="172"/>
    </location>
    <ligand>
        <name>sn-glycerol 3-phosphate</name>
        <dbReference type="ChEBI" id="CHEBI:57597"/>
    </ligand>
</feature>
<feature type="binding site" evidence="10">
    <location>
        <position position="318"/>
    </location>
    <ligand>
        <name>sn-glycerol 3-phosphate</name>
        <dbReference type="ChEBI" id="CHEBI:57597"/>
    </ligand>
</feature>
<feature type="binding site" evidence="10">
    <location>
        <position position="340"/>
    </location>
    <ligand>
        <name>NADPH</name>
        <dbReference type="ChEBI" id="CHEBI:57783"/>
    </ligand>
</feature>
<dbReference type="GO" id="GO:0008654">
    <property type="term" value="P:phospholipid biosynthetic process"/>
    <property type="evidence" value="ECO:0007669"/>
    <property type="project" value="UniProtKB-KW"/>
</dbReference>
<evidence type="ECO:0000256" key="4">
    <source>
        <dbReference type="ARBA" id="ARBA00022857"/>
    </source>
</evidence>
<dbReference type="InterPro" id="IPR013328">
    <property type="entry name" value="6PGD_dom2"/>
</dbReference>
<comment type="catalytic activity">
    <reaction evidence="10 15">
        <text>sn-glycerol 3-phosphate + NADP(+) = dihydroxyacetone phosphate + NADPH + H(+)</text>
        <dbReference type="Rhea" id="RHEA:11096"/>
        <dbReference type="ChEBI" id="CHEBI:15378"/>
        <dbReference type="ChEBI" id="CHEBI:57597"/>
        <dbReference type="ChEBI" id="CHEBI:57642"/>
        <dbReference type="ChEBI" id="CHEBI:57783"/>
        <dbReference type="ChEBI" id="CHEBI:58349"/>
        <dbReference type="EC" id="1.1.1.94"/>
    </reaction>
</comment>
<feature type="binding site" evidence="10">
    <location>
        <position position="78"/>
    </location>
    <ligand>
        <name>NADPH</name>
        <dbReference type="ChEBI" id="CHEBI:57783"/>
    </ligand>
</feature>
<evidence type="ECO:0000256" key="10">
    <source>
        <dbReference type="HAMAP-Rule" id="MF_00394"/>
    </source>
</evidence>
<organism evidence="19 20">
    <name type="scientific">Plantimonas leprariae</name>
    <dbReference type="NCBI Taxonomy" id="2615207"/>
    <lineage>
        <taxon>Bacteria</taxon>
        <taxon>Pseudomonadati</taxon>
        <taxon>Pseudomonadota</taxon>
        <taxon>Alphaproteobacteria</taxon>
        <taxon>Hyphomicrobiales</taxon>
        <taxon>Aurantimonadaceae</taxon>
        <taxon>Plantimonas</taxon>
    </lineage>
</organism>
<feature type="binding site" evidence="10">
    <location>
        <position position="172"/>
    </location>
    <ligand>
        <name>NADPH</name>
        <dbReference type="ChEBI" id="CHEBI:57783"/>
    </ligand>
</feature>
<evidence type="ECO:0000256" key="3">
    <source>
        <dbReference type="ARBA" id="ARBA00022741"/>
    </source>
</evidence>
<evidence type="ECO:0000256" key="1">
    <source>
        <dbReference type="ARBA" id="ARBA00011009"/>
    </source>
</evidence>
<feature type="binding site" evidence="10">
    <location>
        <position position="319"/>
    </location>
    <ligand>
        <name>sn-glycerol 3-phosphate</name>
        <dbReference type="ChEBI" id="CHEBI:57597"/>
    </ligand>
</feature>
<feature type="binding site" evidence="10">
    <location>
        <position position="320"/>
    </location>
    <ligand>
        <name>sn-glycerol 3-phosphate</name>
        <dbReference type="ChEBI" id="CHEBI:57597"/>
    </ligand>
</feature>
<comment type="caution">
    <text evidence="10">Lacks conserved residue(s) required for the propagation of feature annotation.</text>
</comment>
<feature type="compositionally biased region" description="Low complexity" evidence="16">
    <location>
        <begin position="1"/>
        <end position="15"/>
    </location>
</feature>
<dbReference type="Pfam" id="PF01210">
    <property type="entry name" value="NAD_Gly3P_dh_N"/>
    <property type="match status" value="1"/>
</dbReference>
<comment type="similarity">
    <text evidence="1 10 14">Belongs to the NAD-dependent glycerol-3-phosphate dehydrogenase family.</text>
</comment>
<keyword evidence="3 10" id="KW-0547">Nucleotide-binding</keyword>
<proteinExistence type="inferred from homology"/>
<dbReference type="SUPFAM" id="SSF48179">
    <property type="entry name" value="6-phosphogluconate dehydrogenase C-terminal domain-like"/>
    <property type="match status" value="1"/>
</dbReference>
<evidence type="ECO:0000256" key="5">
    <source>
        <dbReference type="ARBA" id="ARBA00023002"/>
    </source>
</evidence>
<dbReference type="Pfam" id="PF07479">
    <property type="entry name" value="NAD_Gly3P_dh_C"/>
    <property type="match status" value="1"/>
</dbReference>
<evidence type="ECO:0000256" key="8">
    <source>
        <dbReference type="ARBA" id="ARBA00023209"/>
    </source>
</evidence>
<feature type="region of interest" description="Disordered" evidence="16">
    <location>
        <begin position="1"/>
        <end position="56"/>
    </location>
</feature>
<dbReference type="PRINTS" id="PR00077">
    <property type="entry name" value="GPDHDRGNASE"/>
</dbReference>
<keyword evidence="5 10" id="KW-0560">Oxidoreductase</keyword>
<dbReference type="GO" id="GO:0046167">
    <property type="term" value="P:glycerol-3-phosphate biosynthetic process"/>
    <property type="evidence" value="ECO:0007669"/>
    <property type="project" value="UniProtKB-UniRule"/>
</dbReference>
<comment type="subcellular location">
    <subcellularLocation>
        <location evidence="10">Cytoplasm</location>
    </subcellularLocation>
</comment>
<dbReference type="EMBL" id="VZDO01000003">
    <property type="protein sequence ID" value="KAB0681437.1"/>
    <property type="molecule type" value="Genomic_DNA"/>
</dbReference>
<evidence type="ECO:0000256" key="15">
    <source>
        <dbReference type="RuleBase" id="RU000439"/>
    </source>
</evidence>
<feature type="binding site" evidence="10">
    <location>
        <position position="308"/>
    </location>
    <ligand>
        <name>sn-glycerol 3-phosphate</name>
        <dbReference type="ChEBI" id="CHEBI:57597"/>
    </ligand>
</feature>
<evidence type="ECO:0000256" key="14">
    <source>
        <dbReference type="RuleBase" id="RU000437"/>
    </source>
</evidence>
<dbReference type="GO" id="GO:0046168">
    <property type="term" value="P:glycerol-3-phosphate catabolic process"/>
    <property type="evidence" value="ECO:0007669"/>
    <property type="project" value="InterPro"/>
</dbReference>
<feature type="domain" description="Glycerol-3-phosphate dehydrogenase NAD-dependent N-terminal" evidence="17">
    <location>
        <begin position="70"/>
        <end position="224"/>
    </location>
</feature>
<sequence>MRQGGRPAGRPAAGALFRQRRDDRPCRAGTLRGGAGGRARRAGPATLAAGRDRRAAGRLRPARGEGVSRIAVIGGGAWGTALAAAEARAGRPTVLWARDPDVAAAIRRTGRNERFLPGIDLPAGLGATADLADAVRDATLALVVVPAQALRDVMPALAGASDGGTPLVLCAKGIERGSGLFPSAVAAEFVDMGRLATLSGPSFAADVAQGLPTAVTLAARDEALADALARQLSAGTFRIYASTDLAGVEAGGALKNVLAIAAGIVAGRGLGASAGAAIVTRGLAELRRLGQALGGRPETLAGLSGLGDLVLTCSGPQSRNFAYGLALGRGEDLTKLKLAEGVFSAAVAAGLADRHGIDAPIVETVAAILAGQTTIEAAIEALLSRPLKREDD</sequence>
<keyword evidence="10" id="KW-0963">Cytoplasm</keyword>
<reference evidence="19 20" key="1">
    <citation type="submission" date="2019-09" db="EMBL/GenBank/DDBJ databases">
        <title>YIM 132180 draft genome.</title>
        <authorList>
            <person name="Zhang K."/>
        </authorList>
    </citation>
    <scope>NUCLEOTIDE SEQUENCE [LARGE SCALE GENOMIC DNA]</scope>
    <source>
        <strain evidence="19 20">YIM 132180</strain>
    </source>
</reference>
<dbReference type="FunFam" id="3.40.50.720:FF:000019">
    <property type="entry name" value="Glycerol-3-phosphate dehydrogenase [NAD(P)+]"/>
    <property type="match status" value="1"/>
</dbReference>
<feature type="binding site" evidence="13">
    <location>
        <position position="204"/>
    </location>
    <ligand>
        <name>NAD(+)</name>
        <dbReference type="ChEBI" id="CHEBI:57540"/>
    </ligand>
</feature>
<gene>
    <name evidence="10" type="primary">gpsA</name>
    <name evidence="19" type="ORF">F6X38_06020</name>
</gene>
<feature type="binding site" evidence="10">
    <location>
        <position position="200"/>
    </location>
    <ligand>
        <name>sn-glycerol 3-phosphate</name>
        <dbReference type="ChEBI" id="CHEBI:57597"/>
    </ligand>
</feature>
<feature type="binding site" evidence="10">
    <location>
        <position position="202"/>
    </location>
    <ligand>
        <name>sn-glycerol 3-phosphate</name>
        <dbReference type="ChEBI" id="CHEBI:57597"/>
    </ligand>
</feature>
<keyword evidence="9 10" id="KW-1208">Phospholipid metabolism</keyword>
<dbReference type="EC" id="1.1.1.94" evidence="10"/>
<dbReference type="InterPro" id="IPR011128">
    <property type="entry name" value="G3P_DH_NAD-dep_N"/>
</dbReference>
<feature type="binding site" evidence="13">
    <location>
        <begin position="74"/>
        <end position="79"/>
    </location>
    <ligand>
        <name>NAD(+)</name>
        <dbReference type="ChEBI" id="CHEBI:57540"/>
    </ligand>
</feature>
<dbReference type="InterPro" id="IPR036291">
    <property type="entry name" value="NAD(P)-bd_dom_sf"/>
</dbReference>
<keyword evidence="4 10" id="KW-0521">NADP</keyword>
<comment type="pathway">
    <text evidence="10">Membrane lipid metabolism; glycerophospholipid metabolism.</text>
</comment>
<dbReference type="HAMAP" id="MF_00394">
    <property type="entry name" value="NAD_Glyc3P_dehydrog"/>
    <property type="match status" value="1"/>
</dbReference>
<feature type="binding site" evidence="12">
    <location>
        <position position="172"/>
    </location>
    <ligand>
        <name>substrate</name>
    </ligand>
</feature>
<feature type="binding site" evidence="10">
    <location>
        <position position="204"/>
    </location>
    <ligand>
        <name>NADPH</name>
        <dbReference type="ChEBI" id="CHEBI:57783"/>
    </ligand>
</feature>
<evidence type="ECO:0000256" key="12">
    <source>
        <dbReference type="PIRSR" id="PIRSR000114-2"/>
    </source>
</evidence>
<feature type="binding site" evidence="10">
    <location>
        <position position="98"/>
    </location>
    <ligand>
        <name>NADPH</name>
        <dbReference type="ChEBI" id="CHEBI:57783"/>
    </ligand>
</feature>
<dbReference type="NCBIfam" id="NF000942">
    <property type="entry name" value="PRK00094.1-4"/>
    <property type="match status" value="1"/>
</dbReference>
<protein>
    <recommendedName>
        <fullName evidence="10">Glycerol-3-phosphate dehydrogenase [NAD(P)+]</fullName>
        <ecNumber evidence="10">1.1.1.94</ecNumber>
    </recommendedName>
    <alternativeName>
        <fullName evidence="10">NAD(P)(+)-dependent glycerol-3-phosphate dehydrogenase</fullName>
    </alternativeName>
    <alternativeName>
        <fullName evidence="10">NAD(P)H-dependent dihydroxyacetone-phosphate reductase</fullName>
    </alternativeName>
</protein>
<dbReference type="GO" id="GO:0005829">
    <property type="term" value="C:cytosol"/>
    <property type="evidence" value="ECO:0007669"/>
    <property type="project" value="TreeGrafter"/>
</dbReference>
<comment type="function">
    <text evidence="10">Catalyzes the reduction of the glycolytic intermediate dihydroxyacetone phosphate (DHAP) to sn-glycerol 3-phosphate (G3P), the key precursor for phospholipid synthesis.</text>
</comment>
<feature type="binding site" evidence="13">
    <location>
        <position position="337"/>
    </location>
    <ligand>
        <name>NAD(+)</name>
        <dbReference type="ChEBI" id="CHEBI:57540"/>
    </ligand>
</feature>
<feature type="binding site" evidence="13">
    <location>
        <position position="319"/>
    </location>
    <ligand>
        <name>NAD(+)</name>
        <dbReference type="ChEBI" id="CHEBI:57540"/>
    </ligand>
</feature>
<dbReference type="GO" id="GO:0051287">
    <property type="term" value="F:NAD binding"/>
    <property type="evidence" value="ECO:0007669"/>
    <property type="project" value="InterPro"/>
</dbReference>
<feature type="binding site" evidence="12">
    <location>
        <begin position="319"/>
        <end position="320"/>
    </location>
    <ligand>
        <name>substrate</name>
    </ligand>
</feature>
<dbReference type="GO" id="GO:0006650">
    <property type="term" value="P:glycerophospholipid metabolic process"/>
    <property type="evidence" value="ECO:0007669"/>
    <property type="project" value="UniProtKB-UniRule"/>
</dbReference>
<feature type="binding site" evidence="10">
    <location>
        <position position="319"/>
    </location>
    <ligand>
        <name>NADPH</name>
        <dbReference type="ChEBI" id="CHEBI:57783"/>
    </ligand>
</feature>
<evidence type="ECO:0000256" key="11">
    <source>
        <dbReference type="PIRSR" id="PIRSR000114-1"/>
    </source>
</evidence>